<evidence type="ECO:0000256" key="1">
    <source>
        <dbReference type="SAM" id="Phobius"/>
    </source>
</evidence>
<keyword evidence="1" id="KW-1133">Transmembrane helix</keyword>
<feature type="transmembrane region" description="Helical" evidence="1">
    <location>
        <begin position="75"/>
        <end position="98"/>
    </location>
</feature>
<dbReference type="Pfam" id="PF22564">
    <property type="entry name" value="HAAS"/>
    <property type="match status" value="1"/>
</dbReference>
<dbReference type="Proteomes" id="UP001556040">
    <property type="component" value="Unassembled WGS sequence"/>
</dbReference>
<dbReference type="EMBL" id="JBFMIA010000022">
    <property type="protein sequence ID" value="MEW9503087.1"/>
    <property type="molecule type" value="Genomic_DNA"/>
</dbReference>
<evidence type="ECO:0000313" key="3">
    <source>
        <dbReference type="Proteomes" id="UP001556040"/>
    </source>
</evidence>
<name>A0ABV3Q6X4_9BACL</name>
<comment type="caution">
    <text evidence="2">The sequence shown here is derived from an EMBL/GenBank/DDBJ whole genome shotgun (WGS) entry which is preliminary data.</text>
</comment>
<sequence length="186" mass="20524">MNKNEYLHKLQHLLKKVPAGARKEMLNDYEEYFELGMKNGISEKKLIQELGDPYVIARALLVNNRKKHIEKDQTFSNIFKAVIATVSLSFFNVVFILGPVVGLIGVYVGLCAVAIALTLSPLAIIASIYFNGAFPSIAVNFFVAITLCSLGLLMSIGMMYVGKFLYNAVRSYIKLNINIVKGGQAA</sequence>
<proteinExistence type="predicted"/>
<dbReference type="RefSeq" id="WP_367780576.1">
    <property type="nucleotide sequence ID" value="NZ_JBFMIA010000022.1"/>
</dbReference>
<organism evidence="2 3">
    <name type="scientific">Jeotgalibacillus marinus</name>
    <dbReference type="NCBI Taxonomy" id="86667"/>
    <lineage>
        <taxon>Bacteria</taxon>
        <taxon>Bacillati</taxon>
        <taxon>Bacillota</taxon>
        <taxon>Bacilli</taxon>
        <taxon>Bacillales</taxon>
        <taxon>Caryophanaceae</taxon>
        <taxon>Jeotgalibacillus</taxon>
    </lineage>
</organism>
<feature type="transmembrane region" description="Helical" evidence="1">
    <location>
        <begin position="104"/>
        <end position="130"/>
    </location>
</feature>
<protein>
    <submittedName>
        <fullName evidence="2">DUF1700 domain-containing protein</fullName>
    </submittedName>
</protein>
<gene>
    <name evidence="2" type="ORF">AB1471_14980</name>
</gene>
<keyword evidence="3" id="KW-1185">Reference proteome</keyword>
<keyword evidence="1" id="KW-0812">Transmembrane</keyword>
<keyword evidence="1" id="KW-0472">Membrane</keyword>
<feature type="transmembrane region" description="Helical" evidence="1">
    <location>
        <begin position="137"/>
        <end position="161"/>
    </location>
</feature>
<reference evidence="2 3" key="1">
    <citation type="journal article" date="1979" name="Int. J. Syst. Evol. Microbiol.">
        <title>Bacillus globisporus subsp. marinus subsp. nov.</title>
        <authorList>
            <person name="Liu H."/>
        </authorList>
    </citation>
    <scope>NUCLEOTIDE SEQUENCE [LARGE SCALE GENOMIC DNA]</scope>
    <source>
        <strain evidence="2 3">DSM 1297</strain>
    </source>
</reference>
<accession>A0ABV3Q6X4</accession>
<evidence type="ECO:0000313" key="2">
    <source>
        <dbReference type="EMBL" id="MEW9503087.1"/>
    </source>
</evidence>